<reference evidence="1" key="1">
    <citation type="submission" date="2023-05" db="EMBL/GenBank/DDBJ databases">
        <authorList>
            <person name="Zhang X."/>
        </authorList>
    </citation>
    <scope>NUCLEOTIDE SEQUENCE</scope>
    <source>
        <strain evidence="1">YF14B1</strain>
    </source>
</reference>
<sequence>MVSTVVYNDVLDWQHDVSLEMAPQPMAQALIVSPTLKCIVEQFCCPEHRFYPASTTNYFNDSDQEKAYFVFHLRLREMEEKLFYPKTVFGIFENYFNDPQLVSTYSMGEIVSLEHYKEADKEISERDFDTRVAPVQAFYQQPYEVLWGEGKNIIVSENVKEAIEEANLRGVVFEEFTSYEIVTSSQG</sequence>
<gene>
    <name evidence="1" type="ORF">QNI16_19970</name>
</gene>
<proteinExistence type="predicted"/>
<dbReference type="EMBL" id="JASJOS010000009">
    <property type="protein sequence ID" value="MDJ1482788.1"/>
    <property type="molecule type" value="Genomic_DNA"/>
</dbReference>
<dbReference type="Proteomes" id="UP001241110">
    <property type="component" value="Unassembled WGS sequence"/>
</dbReference>
<dbReference type="AlphaFoldDB" id="A0AAE3QSW0"/>
<dbReference type="RefSeq" id="WP_313982148.1">
    <property type="nucleotide sequence ID" value="NZ_JASJOS010000009.1"/>
</dbReference>
<organism evidence="1 2">
    <name type="scientific">Xanthocytophaga flava</name>
    <dbReference type="NCBI Taxonomy" id="3048013"/>
    <lineage>
        <taxon>Bacteria</taxon>
        <taxon>Pseudomonadati</taxon>
        <taxon>Bacteroidota</taxon>
        <taxon>Cytophagia</taxon>
        <taxon>Cytophagales</taxon>
        <taxon>Rhodocytophagaceae</taxon>
        <taxon>Xanthocytophaga</taxon>
    </lineage>
</organism>
<name>A0AAE3QSW0_9BACT</name>
<protein>
    <submittedName>
        <fullName evidence="1">Uncharacterized protein</fullName>
    </submittedName>
</protein>
<comment type="caution">
    <text evidence="1">The sequence shown here is derived from an EMBL/GenBank/DDBJ whole genome shotgun (WGS) entry which is preliminary data.</text>
</comment>
<evidence type="ECO:0000313" key="2">
    <source>
        <dbReference type="Proteomes" id="UP001241110"/>
    </source>
</evidence>
<evidence type="ECO:0000313" key="1">
    <source>
        <dbReference type="EMBL" id="MDJ1482788.1"/>
    </source>
</evidence>
<accession>A0AAE3QSW0</accession>